<reference evidence="2 3" key="1">
    <citation type="journal article" date="2016" name="Sci. Rep.">
        <title>Genomic and phenotypic characterization of the species Acinetobacter venetianus.</title>
        <authorList>
            <person name="Fondi M."/>
            <person name="Maida I."/>
            <person name="Perrin E."/>
            <person name="Orlandini V."/>
            <person name="La Torre L."/>
            <person name="Bosi E."/>
            <person name="Negroni A."/>
            <person name="Zanaroli G."/>
            <person name="Fava F."/>
            <person name="Decorosi F."/>
            <person name="Giovannetti L."/>
            <person name="Viti C."/>
            <person name="Vaneechoutte M."/>
            <person name="Dijkshoorn L."/>
            <person name="Fani R."/>
        </authorList>
    </citation>
    <scope>NUCLEOTIDE SEQUENCE [LARGE SCALE GENOMIC DNA]</scope>
    <source>
        <strain evidence="2 3">LUH13518</strain>
    </source>
</reference>
<feature type="chain" id="PRO_5007563091" evidence="1">
    <location>
        <begin position="26"/>
        <end position="294"/>
    </location>
</feature>
<keyword evidence="1" id="KW-0732">Signal</keyword>
<evidence type="ECO:0000313" key="2">
    <source>
        <dbReference type="EMBL" id="KXZ71934.1"/>
    </source>
</evidence>
<dbReference type="PATRIC" id="fig|52133.19.peg.836"/>
<protein>
    <submittedName>
        <fullName evidence="2">Uncharacterized protein</fullName>
    </submittedName>
</protein>
<gene>
    <name evidence="2" type="ORF">AVENLUH13518_00815</name>
</gene>
<evidence type="ECO:0000256" key="1">
    <source>
        <dbReference type="SAM" id="SignalP"/>
    </source>
</evidence>
<feature type="signal peptide" evidence="1">
    <location>
        <begin position="1"/>
        <end position="25"/>
    </location>
</feature>
<organism evidence="2 3">
    <name type="scientific">Acinetobacter venetianus</name>
    <dbReference type="NCBI Taxonomy" id="52133"/>
    <lineage>
        <taxon>Bacteria</taxon>
        <taxon>Pseudomonadati</taxon>
        <taxon>Pseudomonadota</taxon>
        <taxon>Gammaproteobacteria</taxon>
        <taxon>Moraxellales</taxon>
        <taxon>Moraxellaceae</taxon>
        <taxon>Acinetobacter</taxon>
    </lineage>
</organism>
<dbReference type="PROSITE" id="PS51257">
    <property type="entry name" value="PROKAR_LIPOPROTEIN"/>
    <property type="match status" value="1"/>
</dbReference>
<dbReference type="Proteomes" id="UP000075544">
    <property type="component" value="Unassembled WGS sequence"/>
</dbReference>
<evidence type="ECO:0000313" key="3">
    <source>
        <dbReference type="Proteomes" id="UP000075544"/>
    </source>
</evidence>
<dbReference type="RefSeq" id="WP_171254138.1">
    <property type="nucleotide sequence ID" value="NZ_JRHX01000031.1"/>
</dbReference>
<name>A0A150HXV0_9GAMM</name>
<accession>A0A150HXV0</accession>
<dbReference type="EMBL" id="JRHX01000031">
    <property type="protein sequence ID" value="KXZ71934.1"/>
    <property type="molecule type" value="Genomic_DNA"/>
</dbReference>
<proteinExistence type="predicted"/>
<comment type="caution">
    <text evidence="2">The sequence shown here is derived from an EMBL/GenBank/DDBJ whole genome shotgun (WGS) entry which is preliminary data.</text>
</comment>
<sequence>MTITRPTKKKSIIIGLILSALIASGCMHSSPDIQPPQIEGMFWQPDLATTAPKGNWDLLGVNTFVPQWSIVESKSWFDLDMDFPKWEKNISLKKLNKKPWAENIILGLAGEYDEKTARANVVNLATHSKKIIEQTQSYPLKGYYFPVEADPTWICVDDLAKAINILAKPVWISIYSAEQTPHHLDSWLRSWLPEHTGVFFQDGVGVGTRTPEQARKTLEQLQLEFGKENIIIVLEAFRPKKNGQFRSAYPWEIAEQLKAYEGQKVYIFDGPHYMNRWTVYAVTLWYKLHYGSLI</sequence>
<dbReference type="AlphaFoldDB" id="A0A150HXV0"/>